<feature type="domain" description="Acyltransferase 3" evidence="4">
    <location>
        <begin position="11"/>
        <end position="325"/>
    </location>
</feature>
<feature type="transmembrane region" description="Helical" evidence="3">
    <location>
        <begin position="188"/>
        <end position="208"/>
    </location>
</feature>
<sequence>MLTKNKRIFVFDNIKALLIVLVVIGHAADYYTKESDVMRMFFIYTYLFHMPLFIFIAGLFSKSAILKDTFKLEKVANFLILYLLLKILYYFTLNTWFGNKNYSIDFLTEDGVPWFMFAMAAWLCIARAVRKIPYWITLPTSLLIALAIGYTEAGDFLVLSRIFVFLPFFLLGLYIKPKALVEELQSKTLKIVSVGILLTIAIVIMTQIERIYAFRNILSGRNSYDKVRGLEPITDDLFAAGAFLRLFVFLIIVSMCIAILALMTHKRTWFTVLGERSIAIYFFHRFLLFIYHHYGLNEQLEKIFPNAWLSIYLFTFFVVAILLAWKPFEMILRTIEKNIAKLFQPKDTLVSKKTI</sequence>
<keyword evidence="6" id="KW-1185">Reference proteome</keyword>
<feature type="transmembrane region" description="Helical" evidence="3">
    <location>
        <begin position="242"/>
        <end position="264"/>
    </location>
</feature>
<feature type="transmembrane region" description="Helical" evidence="3">
    <location>
        <begin position="37"/>
        <end position="60"/>
    </location>
</feature>
<evidence type="ECO:0000259" key="4">
    <source>
        <dbReference type="Pfam" id="PF01757"/>
    </source>
</evidence>
<evidence type="ECO:0000313" key="5">
    <source>
        <dbReference type="EMBL" id="MEL5988888.1"/>
    </source>
</evidence>
<evidence type="ECO:0000256" key="1">
    <source>
        <dbReference type="ARBA" id="ARBA00004370"/>
    </source>
</evidence>
<dbReference type="EMBL" id="JBCEWA010000008">
    <property type="protein sequence ID" value="MEL5988888.1"/>
    <property type="molecule type" value="Genomic_DNA"/>
</dbReference>
<gene>
    <name evidence="5" type="ORF">AAF454_10800</name>
</gene>
<dbReference type="PANTHER" id="PTHR37312">
    <property type="entry name" value="MEMBRANE-BOUND ACYLTRANSFERASE YKRP-RELATED"/>
    <property type="match status" value="1"/>
</dbReference>
<feature type="transmembrane region" description="Helical" evidence="3">
    <location>
        <begin position="111"/>
        <end position="129"/>
    </location>
</feature>
<proteinExistence type="inferred from homology"/>
<comment type="caution">
    <text evidence="5">The sequence shown here is derived from an EMBL/GenBank/DDBJ whole genome shotgun (WGS) entry which is preliminary data.</text>
</comment>
<keyword evidence="3" id="KW-1133">Transmembrane helix</keyword>
<dbReference type="RefSeq" id="WP_087681978.1">
    <property type="nucleotide sequence ID" value="NZ_JBCEWA010000008.1"/>
</dbReference>
<dbReference type="PANTHER" id="PTHR37312:SF1">
    <property type="entry name" value="MEMBRANE-BOUND ACYLTRANSFERASE YKRP-RELATED"/>
    <property type="match status" value="1"/>
</dbReference>
<keyword evidence="3" id="KW-0812">Transmembrane</keyword>
<feature type="transmembrane region" description="Helical" evidence="3">
    <location>
        <begin position="156"/>
        <end position="176"/>
    </location>
</feature>
<keyword evidence="3" id="KW-0472">Membrane</keyword>
<keyword evidence="5" id="KW-0808">Transferase</keyword>
<reference evidence="5 6" key="1">
    <citation type="submission" date="2024-04" db="EMBL/GenBank/DDBJ databases">
        <authorList>
            <person name="Wu Y.S."/>
            <person name="Zhang L."/>
        </authorList>
    </citation>
    <scope>NUCLEOTIDE SEQUENCE [LARGE SCALE GENOMIC DNA]</scope>
    <source>
        <strain evidence="5 6">KG-01</strain>
    </source>
</reference>
<dbReference type="InterPro" id="IPR052734">
    <property type="entry name" value="Nod_factor_acetyltransferase"/>
</dbReference>
<feature type="transmembrane region" description="Helical" evidence="3">
    <location>
        <begin position="276"/>
        <end position="294"/>
    </location>
</feature>
<evidence type="ECO:0000313" key="6">
    <source>
        <dbReference type="Proteomes" id="UP001398420"/>
    </source>
</evidence>
<dbReference type="GO" id="GO:0016746">
    <property type="term" value="F:acyltransferase activity"/>
    <property type="evidence" value="ECO:0007669"/>
    <property type="project" value="UniProtKB-KW"/>
</dbReference>
<feature type="transmembrane region" description="Helical" evidence="3">
    <location>
        <begin position="72"/>
        <end position="91"/>
    </location>
</feature>
<organism evidence="5 6">
    <name type="scientific">Kurthia gibsonii</name>
    <dbReference type="NCBI Taxonomy" id="33946"/>
    <lineage>
        <taxon>Bacteria</taxon>
        <taxon>Bacillati</taxon>
        <taxon>Bacillota</taxon>
        <taxon>Bacilli</taxon>
        <taxon>Bacillales</taxon>
        <taxon>Caryophanaceae</taxon>
        <taxon>Kurthia</taxon>
    </lineage>
</organism>
<evidence type="ECO:0000256" key="3">
    <source>
        <dbReference type="SAM" id="Phobius"/>
    </source>
</evidence>
<accession>A0ABU9LM41</accession>
<feature type="transmembrane region" description="Helical" evidence="3">
    <location>
        <begin position="134"/>
        <end position="150"/>
    </location>
</feature>
<evidence type="ECO:0000256" key="2">
    <source>
        <dbReference type="ARBA" id="ARBA00007400"/>
    </source>
</evidence>
<comment type="similarity">
    <text evidence="2">Belongs to the acyltransferase 3 family.</text>
</comment>
<dbReference type="InterPro" id="IPR002656">
    <property type="entry name" value="Acyl_transf_3_dom"/>
</dbReference>
<protein>
    <submittedName>
        <fullName evidence="5">Acyltransferase family protein</fullName>
    </submittedName>
</protein>
<keyword evidence="5" id="KW-0012">Acyltransferase</keyword>
<dbReference type="Pfam" id="PF01757">
    <property type="entry name" value="Acyl_transf_3"/>
    <property type="match status" value="1"/>
</dbReference>
<dbReference type="Proteomes" id="UP001398420">
    <property type="component" value="Unassembled WGS sequence"/>
</dbReference>
<name>A0ABU9LM41_9BACL</name>
<comment type="subcellular location">
    <subcellularLocation>
        <location evidence="1">Membrane</location>
    </subcellularLocation>
</comment>
<feature type="transmembrane region" description="Helical" evidence="3">
    <location>
        <begin position="306"/>
        <end position="325"/>
    </location>
</feature>